<feature type="region of interest" description="Disordered" evidence="1">
    <location>
        <begin position="167"/>
        <end position="187"/>
    </location>
</feature>
<accession>A0AAW0AHY1</accession>
<evidence type="ECO:0000313" key="3">
    <source>
        <dbReference type="Proteomes" id="UP001362999"/>
    </source>
</evidence>
<reference evidence="2 3" key="1">
    <citation type="journal article" date="2024" name="J Genomics">
        <title>Draft genome sequencing and assembly of Favolaschia claudopus CIRM-BRFM 2984 isolated from oak limbs.</title>
        <authorList>
            <person name="Navarro D."/>
            <person name="Drula E."/>
            <person name="Chaduli D."/>
            <person name="Cazenave R."/>
            <person name="Ahrendt S."/>
            <person name="Wang J."/>
            <person name="Lipzen A."/>
            <person name="Daum C."/>
            <person name="Barry K."/>
            <person name="Grigoriev I.V."/>
            <person name="Favel A."/>
            <person name="Rosso M.N."/>
            <person name="Martin F."/>
        </authorList>
    </citation>
    <scope>NUCLEOTIDE SEQUENCE [LARGE SCALE GENOMIC DNA]</scope>
    <source>
        <strain evidence="2 3">CIRM-BRFM 2984</strain>
    </source>
</reference>
<feature type="compositionally biased region" description="Low complexity" evidence="1">
    <location>
        <begin position="172"/>
        <end position="182"/>
    </location>
</feature>
<protein>
    <submittedName>
        <fullName evidence="2">Uncharacterized protein</fullName>
    </submittedName>
</protein>
<dbReference type="EMBL" id="JAWWNJ010000068">
    <property type="protein sequence ID" value="KAK7008312.1"/>
    <property type="molecule type" value="Genomic_DNA"/>
</dbReference>
<comment type="caution">
    <text evidence="2">The sequence shown here is derived from an EMBL/GenBank/DDBJ whole genome shotgun (WGS) entry which is preliminary data.</text>
</comment>
<organism evidence="2 3">
    <name type="scientific">Favolaschia claudopus</name>
    <dbReference type="NCBI Taxonomy" id="2862362"/>
    <lineage>
        <taxon>Eukaryota</taxon>
        <taxon>Fungi</taxon>
        <taxon>Dikarya</taxon>
        <taxon>Basidiomycota</taxon>
        <taxon>Agaricomycotina</taxon>
        <taxon>Agaricomycetes</taxon>
        <taxon>Agaricomycetidae</taxon>
        <taxon>Agaricales</taxon>
        <taxon>Marasmiineae</taxon>
        <taxon>Mycenaceae</taxon>
        <taxon>Favolaschia</taxon>
    </lineage>
</organism>
<proteinExistence type="predicted"/>
<name>A0AAW0AHY1_9AGAR</name>
<evidence type="ECO:0000313" key="2">
    <source>
        <dbReference type="EMBL" id="KAK7008312.1"/>
    </source>
</evidence>
<dbReference type="Proteomes" id="UP001362999">
    <property type="component" value="Unassembled WGS sequence"/>
</dbReference>
<evidence type="ECO:0000256" key="1">
    <source>
        <dbReference type="SAM" id="MobiDB-lite"/>
    </source>
</evidence>
<sequence length="247" mass="27289">MIDFRRTKYCRIVFSVHQTLARRLGVGCLVKKWLLLQVYRADSDNNPFVWPAGDAVVCTVFRSYSAATCIHTLWLNAVVSSEISPCLHARTSPTAVIDTFVGNLADSRAPGWLRSLETAVSFAHERAGFIGLFANVAMWSDNLRQENLSTAMIEWACAISTGTWAQSRQLGPSTPKKPTTPTNFKPVRPCPRHNIYSTCVTASLQGSPPCIMDNDYESEDEGEAFGDADSEDEMYGLKPLPALCVFT</sequence>
<keyword evidence="3" id="KW-1185">Reference proteome</keyword>
<dbReference type="AlphaFoldDB" id="A0AAW0AHY1"/>
<gene>
    <name evidence="2" type="ORF">R3P38DRAFT_3324899</name>
</gene>